<dbReference type="PROSITE" id="PS00455">
    <property type="entry name" value="AMP_BINDING"/>
    <property type="match status" value="1"/>
</dbReference>
<dbReference type="GO" id="GO:0004467">
    <property type="term" value="F:long-chain fatty acid-CoA ligase activity"/>
    <property type="evidence" value="ECO:0007669"/>
    <property type="project" value="UniProtKB-EC"/>
</dbReference>
<dbReference type="Pfam" id="PF00501">
    <property type="entry name" value="AMP-binding"/>
    <property type="match status" value="1"/>
</dbReference>
<dbReference type="PANTHER" id="PTHR43272:SF33">
    <property type="entry name" value="AMP-BINDING DOMAIN-CONTAINING PROTEIN-RELATED"/>
    <property type="match status" value="1"/>
</dbReference>
<keyword evidence="1" id="KW-0547">Nucleotide-binding</keyword>
<dbReference type="EC" id="6.2.1.3" evidence="4"/>
<dbReference type="GO" id="GO:0016020">
    <property type="term" value="C:membrane"/>
    <property type="evidence" value="ECO:0007669"/>
    <property type="project" value="TreeGrafter"/>
</dbReference>
<keyword evidence="5" id="KW-1185">Reference proteome</keyword>
<evidence type="ECO:0000256" key="2">
    <source>
        <dbReference type="ARBA" id="ARBA00022840"/>
    </source>
</evidence>
<sequence>QALGIYSINRPEWLLAEFGAHRMGRYSVALYDTLGPDAAEYILQHAGVAVVVCSIDKVPRLLKLKKRLPDLKAIVSMDSFEEHGRNPVALPFTVNAVRVLHEWAAALGVELLDVDDVRAMGRAEPRPPRPPRPEDLCTICYTSGTTGQPKGVMATHASYAFSAKSNWLVMHLAEPVHMSFLPLAHCYERNGVYSGMLGGGRIGFYSGDVANIVGDMQALRPTGFLGVPRLYNRMYDRIAAATIYAPGLRGVLARTALRQKLERLEAGQGVHHALWDRIVCSKIRAVFGGRLEMAASGSAPLDGRVLNFLRVALAVTIREGYGTTECNALATASVLNENTSGHVGIPSPATDIRLRDVPEMNYRATDRPCPRGEILIRSASTFVGYYRDPEKTREAFDGEWLATGDIGQLNPDGNLQIIDRSKNIVKLAQGEYVAVEHLEAIYSRHRLVESIFVHADSLQSTLVAVVVPDPESFLPWAKAVTGLPHASLEELCGNAQVVKALLAELSKLGREAKLQGFEIVHGIYCEPLPFD</sequence>
<accession>A0A9W7XVV0</accession>
<feature type="domain" description="AMP-dependent synthetase/ligase" evidence="3">
    <location>
        <begin position="3"/>
        <end position="386"/>
    </location>
</feature>
<gene>
    <name evidence="4" type="primary">FAA2_5</name>
    <name evidence="4" type="ORF">LPJ61_006318</name>
</gene>
<dbReference type="GO" id="GO:0005783">
    <property type="term" value="C:endoplasmic reticulum"/>
    <property type="evidence" value="ECO:0007669"/>
    <property type="project" value="TreeGrafter"/>
</dbReference>
<evidence type="ECO:0000259" key="3">
    <source>
        <dbReference type="Pfam" id="PF00501"/>
    </source>
</evidence>
<comment type="caution">
    <text evidence="4">The sequence shown here is derived from an EMBL/GenBank/DDBJ whole genome shotgun (WGS) entry which is preliminary data.</text>
</comment>
<dbReference type="Proteomes" id="UP001143981">
    <property type="component" value="Unassembled WGS sequence"/>
</dbReference>
<feature type="non-terminal residue" evidence="4">
    <location>
        <position position="531"/>
    </location>
</feature>
<keyword evidence="4" id="KW-0436">Ligase</keyword>
<feature type="non-terminal residue" evidence="4">
    <location>
        <position position="1"/>
    </location>
</feature>
<organism evidence="4 5">
    <name type="scientific">Coemansia biformis</name>
    <dbReference type="NCBI Taxonomy" id="1286918"/>
    <lineage>
        <taxon>Eukaryota</taxon>
        <taxon>Fungi</taxon>
        <taxon>Fungi incertae sedis</taxon>
        <taxon>Zoopagomycota</taxon>
        <taxon>Kickxellomycotina</taxon>
        <taxon>Kickxellomycetes</taxon>
        <taxon>Kickxellales</taxon>
        <taxon>Kickxellaceae</taxon>
        <taxon>Coemansia</taxon>
    </lineage>
</organism>
<dbReference type="SUPFAM" id="SSF56801">
    <property type="entry name" value="Acetyl-CoA synthetase-like"/>
    <property type="match status" value="1"/>
</dbReference>
<dbReference type="PANTHER" id="PTHR43272">
    <property type="entry name" value="LONG-CHAIN-FATTY-ACID--COA LIGASE"/>
    <property type="match status" value="1"/>
</dbReference>
<keyword evidence="2" id="KW-0067">ATP-binding</keyword>
<dbReference type="EMBL" id="JANBOI010002919">
    <property type="protein sequence ID" value="KAJ1719378.1"/>
    <property type="molecule type" value="Genomic_DNA"/>
</dbReference>
<dbReference type="Gene3D" id="3.40.50.12780">
    <property type="entry name" value="N-terminal domain of ligase-like"/>
    <property type="match status" value="1"/>
</dbReference>
<dbReference type="AlphaFoldDB" id="A0A9W7XVV0"/>
<reference evidence="4" key="1">
    <citation type="submission" date="2022-07" db="EMBL/GenBank/DDBJ databases">
        <title>Phylogenomic reconstructions and comparative analyses of Kickxellomycotina fungi.</title>
        <authorList>
            <person name="Reynolds N.K."/>
            <person name="Stajich J.E."/>
            <person name="Barry K."/>
            <person name="Grigoriev I.V."/>
            <person name="Crous P."/>
            <person name="Smith M.E."/>
        </authorList>
    </citation>
    <scope>NUCLEOTIDE SEQUENCE</scope>
    <source>
        <strain evidence="4">BCRC 34381</strain>
    </source>
</reference>
<dbReference type="InterPro" id="IPR020845">
    <property type="entry name" value="AMP-binding_CS"/>
</dbReference>
<dbReference type="OrthoDB" id="1700726at2759"/>
<evidence type="ECO:0000256" key="1">
    <source>
        <dbReference type="ARBA" id="ARBA00022741"/>
    </source>
</evidence>
<dbReference type="InterPro" id="IPR000873">
    <property type="entry name" value="AMP-dep_synth/lig_dom"/>
</dbReference>
<proteinExistence type="predicted"/>
<evidence type="ECO:0000313" key="5">
    <source>
        <dbReference type="Proteomes" id="UP001143981"/>
    </source>
</evidence>
<protein>
    <submittedName>
        <fullName evidence="4">Medium-chain fatty acid-CoA ligase faa2</fullName>
        <ecNumber evidence="4">6.2.1.3</ecNumber>
    </submittedName>
</protein>
<name>A0A9W7XVV0_9FUNG</name>
<dbReference type="GO" id="GO:0005524">
    <property type="term" value="F:ATP binding"/>
    <property type="evidence" value="ECO:0007669"/>
    <property type="project" value="UniProtKB-KW"/>
</dbReference>
<evidence type="ECO:0000313" key="4">
    <source>
        <dbReference type="EMBL" id="KAJ1719378.1"/>
    </source>
</evidence>
<dbReference type="InterPro" id="IPR042099">
    <property type="entry name" value="ANL_N_sf"/>
</dbReference>